<feature type="non-terminal residue" evidence="1">
    <location>
        <position position="133"/>
    </location>
</feature>
<keyword evidence="2" id="KW-1185">Reference proteome</keyword>
<dbReference type="EMBL" id="MU117971">
    <property type="protein sequence ID" value="KAF9652037.1"/>
    <property type="molecule type" value="Genomic_DNA"/>
</dbReference>
<reference evidence="1" key="1">
    <citation type="submission" date="2019-10" db="EMBL/GenBank/DDBJ databases">
        <authorList>
            <consortium name="DOE Joint Genome Institute"/>
            <person name="Kuo A."/>
            <person name="Miyauchi S."/>
            <person name="Kiss E."/>
            <person name="Drula E."/>
            <person name="Kohler A."/>
            <person name="Sanchez-Garcia M."/>
            <person name="Andreopoulos B."/>
            <person name="Barry K.W."/>
            <person name="Bonito G."/>
            <person name="Buee M."/>
            <person name="Carver A."/>
            <person name="Chen C."/>
            <person name="Cichocki N."/>
            <person name="Clum A."/>
            <person name="Culley D."/>
            <person name="Crous P.W."/>
            <person name="Fauchery L."/>
            <person name="Girlanda M."/>
            <person name="Hayes R."/>
            <person name="Keri Z."/>
            <person name="Labutti K."/>
            <person name="Lipzen A."/>
            <person name="Lombard V."/>
            <person name="Magnuson J."/>
            <person name="Maillard F."/>
            <person name="Morin E."/>
            <person name="Murat C."/>
            <person name="Nolan M."/>
            <person name="Ohm R."/>
            <person name="Pangilinan J."/>
            <person name="Pereira M."/>
            <person name="Perotto S."/>
            <person name="Peter M."/>
            <person name="Riley R."/>
            <person name="Sitrit Y."/>
            <person name="Stielow B."/>
            <person name="Szollosi G."/>
            <person name="Zifcakova L."/>
            <person name="Stursova M."/>
            <person name="Spatafora J.W."/>
            <person name="Tedersoo L."/>
            <person name="Vaario L.-M."/>
            <person name="Yamada A."/>
            <person name="Yan M."/>
            <person name="Wang P."/>
            <person name="Xu J."/>
            <person name="Bruns T."/>
            <person name="Baldrian P."/>
            <person name="Vilgalys R."/>
            <person name="Henrissat B."/>
            <person name="Grigoriev I.V."/>
            <person name="Hibbett D."/>
            <person name="Nagy L.G."/>
            <person name="Martin F.M."/>
        </authorList>
    </citation>
    <scope>NUCLEOTIDE SEQUENCE</scope>
    <source>
        <strain evidence="1">P2</strain>
    </source>
</reference>
<dbReference type="Proteomes" id="UP000886501">
    <property type="component" value="Unassembled WGS sequence"/>
</dbReference>
<gene>
    <name evidence="1" type="ORF">BDM02DRAFT_3109806</name>
</gene>
<accession>A0ACB6ZQX2</accession>
<comment type="caution">
    <text evidence="1">The sequence shown here is derived from an EMBL/GenBank/DDBJ whole genome shotgun (WGS) entry which is preliminary data.</text>
</comment>
<organism evidence="1 2">
    <name type="scientific">Thelephora ganbajun</name>
    <name type="common">Ganba fungus</name>
    <dbReference type="NCBI Taxonomy" id="370292"/>
    <lineage>
        <taxon>Eukaryota</taxon>
        <taxon>Fungi</taxon>
        <taxon>Dikarya</taxon>
        <taxon>Basidiomycota</taxon>
        <taxon>Agaricomycotina</taxon>
        <taxon>Agaricomycetes</taxon>
        <taxon>Thelephorales</taxon>
        <taxon>Thelephoraceae</taxon>
        <taxon>Thelephora</taxon>
    </lineage>
</organism>
<proteinExistence type="predicted"/>
<evidence type="ECO:0000313" key="1">
    <source>
        <dbReference type="EMBL" id="KAF9652037.1"/>
    </source>
</evidence>
<evidence type="ECO:0000313" key="2">
    <source>
        <dbReference type="Proteomes" id="UP000886501"/>
    </source>
</evidence>
<sequence>MPTVGKPVLPPIDVQSPFMPSTTTRSPSKLRKSLSVDSFVRLTRPDEPSTSSVPATAARCTAPPNDHPPSPSRVRTHSVSTADTSSRESSLPRTLSDPTDPPRPSRGRDRPRRTSEEPLPLNLPPTRPRPSPL</sequence>
<protein>
    <submittedName>
        <fullName evidence="1">Uncharacterized protein</fullName>
    </submittedName>
</protein>
<name>A0ACB6ZQX2_THEGA</name>
<reference evidence="1" key="2">
    <citation type="journal article" date="2020" name="Nat. Commun.">
        <title>Large-scale genome sequencing of mycorrhizal fungi provides insights into the early evolution of symbiotic traits.</title>
        <authorList>
            <person name="Miyauchi S."/>
            <person name="Kiss E."/>
            <person name="Kuo A."/>
            <person name="Drula E."/>
            <person name="Kohler A."/>
            <person name="Sanchez-Garcia M."/>
            <person name="Morin E."/>
            <person name="Andreopoulos B."/>
            <person name="Barry K.W."/>
            <person name="Bonito G."/>
            <person name="Buee M."/>
            <person name="Carver A."/>
            <person name="Chen C."/>
            <person name="Cichocki N."/>
            <person name="Clum A."/>
            <person name="Culley D."/>
            <person name="Crous P.W."/>
            <person name="Fauchery L."/>
            <person name="Girlanda M."/>
            <person name="Hayes R.D."/>
            <person name="Keri Z."/>
            <person name="LaButti K."/>
            <person name="Lipzen A."/>
            <person name="Lombard V."/>
            <person name="Magnuson J."/>
            <person name="Maillard F."/>
            <person name="Murat C."/>
            <person name="Nolan M."/>
            <person name="Ohm R.A."/>
            <person name="Pangilinan J."/>
            <person name="Pereira M.F."/>
            <person name="Perotto S."/>
            <person name="Peter M."/>
            <person name="Pfister S."/>
            <person name="Riley R."/>
            <person name="Sitrit Y."/>
            <person name="Stielow J.B."/>
            <person name="Szollosi G."/>
            <person name="Zifcakova L."/>
            <person name="Stursova M."/>
            <person name="Spatafora J.W."/>
            <person name="Tedersoo L."/>
            <person name="Vaario L.M."/>
            <person name="Yamada A."/>
            <person name="Yan M."/>
            <person name="Wang P."/>
            <person name="Xu J."/>
            <person name="Bruns T."/>
            <person name="Baldrian P."/>
            <person name="Vilgalys R."/>
            <person name="Dunand C."/>
            <person name="Henrissat B."/>
            <person name="Grigoriev I.V."/>
            <person name="Hibbett D."/>
            <person name="Nagy L.G."/>
            <person name="Martin F.M."/>
        </authorList>
    </citation>
    <scope>NUCLEOTIDE SEQUENCE</scope>
    <source>
        <strain evidence="1">P2</strain>
    </source>
</reference>